<evidence type="ECO:0000313" key="2">
    <source>
        <dbReference type="Proteomes" id="UP000503011"/>
    </source>
</evidence>
<evidence type="ECO:0000313" key="1">
    <source>
        <dbReference type="EMBL" id="BCB88734.1"/>
    </source>
</evidence>
<gene>
    <name evidence="1" type="ORF">Psuf_060470</name>
</gene>
<dbReference type="EMBL" id="AP022871">
    <property type="protein sequence ID" value="BCB88734.1"/>
    <property type="molecule type" value="Genomic_DNA"/>
</dbReference>
<name>A0A6F8YRK7_9ACTN</name>
<evidence type="ECO:0008006" key="3">
    <source>
        <dbReference type="Google" id="ProtNLM"/>
    </source>
</evidence>
<organism evidence="1 2">
    <name type="scientific">Phytohabitans suffuscus</name>
    <dbReference type="NCBI Taxonomy" id="624315"/>
    <lineage>
        <taxon>Bacteria</taxon>
        <taxon>Bacillati</taxon>
        <taxon>Actinomycetota</taxon>
        <taxon>Actinomycetes</taxon>
        <taxon>Micromonosporales</taxon>
        <taxon>Micromonosporaceae</taxon>
    </lineage>
</organism>
<protein>
    <recommendedName>
        <fullName evidence="3">Transposase</fullName>
    </recommendedName>
</protein>
<reference evidence="1 2" key="1">
    <citation type="submission" date="2020-03" db="EMBL/GenBank/DDBJ databases">
        <title>Whole genome shotgun sequence of Phytohabitans suffuscus NBRC 105367.</title>
        <authorList>
            <person name="Komaki H."/>
            <person name="Tamura T."/>
        </authorList>
    </citation>
    <scope>NUCLEOTIDE SEQUENCE [LARGE SCALE GENOMIC DNA]</scope>
    <source>
        <strain evidence="1 2">NBRC 105367</strain>
    </source>
</reference>
<proteinExistence type="predicted"/>
<reference evidence="1 2" key="2">
    <citation type="submission" date="2020-03" db="EMBL/GenBank/DDBJ databases">
        <authorList>
            <person name="Ichikawa N."/>
            <person name="Kimura A."/>
            <person name="Kitahashi Y."/>
            <person name="Uohara A."/>
        </authorList>
    </citation>
    <scope>NUCLEOTIDE SEQUENCE [LARGE SCALE GENOMIC DNA]</scope>
    <source>
        <strain evidence="1 2">NBRC 105367</strain>
    </source>
</reference>
<keyword evidence="2" id="KW-1185">Reference proteome</keyword>
<dbReference type="Proteomes" id="UP000503011">
    <property type="component" value="Chromosome"/>
</dbReference>
<dbReference type="KEGG" id="psuu:Psuf_060470"/>
<sequence length="104" mass="11699">MSGDEGPDRAGAWPRLACRHARARTAALFQLAVELPAGILARCLGIDISSAVAWQRAAAGDWHPVRRPPRRALPIHHERSIHWLIRDHDRGQVPHRWSATDLLR</sequence>
<accession>A0A6F8YRK7</accession>
<dbReference type="AlphaFoldDB" id="A0A6F8YRK7"/>